<dbReference type="EMBL" id="CAWUFR010000174">
    <property type="protein sequence ID" value="CAK6971273.1"/>
    <property type="molecule type" value="Genomic_DNA"/>
</dbReference>
<keyword evidence="9" id="KW-1185">Reference proteome</keyword>
<organism evidence="8 9">
    <name type="scientific">Scomber scombrus</name>
    <name type="common">Atlantic mackerel</name>
    <name type="synonym">Scomber vernalis</name>
    <dbReference type="NCBI Taxonomy" id="13677"/>
    <lineage>
        <taxon>Eukaryota</taxon>
        <taxon>Metazoa</taxon>
        <taxon>Chordata</taxon>
        <taxon>Craniata</taxon>
        <taxon>Vertebrata</taxon>
        <taxon>Euteleostomi</taxon>
        <taxon>Actinopterygii</taxon>
        <taxon>Neopterygii</taxon>
        <taxon>Teleostei</taxon>
        <taxon>Neoteleostei</taxon>
        <taxon>Acanthomorphata</taxon>
        <taxon>Pelagiaria</taxon>
        <taxon>Scombriformes</taxon>
        <taxon>Scombridae</taxon>
        <taxon>Scomber</taxon>
    </lineage>
</organism>
<comment type="cofactor">
    <cofactor evidence="1">
        <name>Ca(2+)</name>
        <dbReference type="ChEBI" id="CHEBI:29108"/>
    </cofactor>
</comment>
<dbReference type="Proteomes" id="UP001314229">
    <property type="component" value="Unassembled WGS sequence"/>
</dbReference>
<keyword evidence="4" id="KW-0106">Calcium</keyword>
<keyword evidence="3" id="KW-0732">Signal</keyword>
<dbReference type="InterPro" id="IPR013320">
    <property type="entry name" value="ConA-like_dom_sf"/>
</dbReference>
<dbReference type="InterPro" id="IPR030476">
    <property type="entry name" value="Pentaxin_CS"/>
</dbReference>
<dbReference type="PROSITE" id="PS51828">
    <property type="entry name" value="PTX_2"/>
    <property type="match status" value="1"/>
</dbReference>
<dbReference type="Gene3D" id="2.60.120.200">
    <property type="match status" value="1"/>
</dbReference>
<dbReference type="InterPro" id="IPR051005">
    <property type="entry name" value="Pentraxin_domain"/>
</dbReference>
<name>A0AAV1PHP2_SCOSC</name>
<sequence length="252" mass="28129">MEEEYRTEMKTNISSNMSSSAEVYSDKMRFSCILFLIAISTALAVSVTIKTVVFPSETNVDYVEMTPVRPLNLKAFTLCMRVATELPSEREIILFAYRTPEADELNLWRLKDGSVGLYLSTSADSESVNFHVPHLGALETHLCVTWDSSTGATDLFMNGRKSLTKIYKPGHTMRPKGKVVIGQDFDSYAGYLDAKQSFVGEMSDVNMWDSVLCDTTIKGMSSGMRVPRGNVLDWEGPELKRHGGAKVLNREL</sequence>
<comment type="caution">
    <text evidence="8">The sequence shown here is derived from an EMBL/GenBank/DDBJ whole genome shotgun (WGS) entry which is preliminary data.</text>
</comment>
<evidence type="ECO:0000256" key="1">
    <source>
        <dbReference type="ARBA" id="ARBA00001913"/>
    </source>
</evidence>
<accession>A0AAV1PHP2</accession>
<dbReference type="PANTHER" id="PTHR45869:SF2">
    <property type="entry name" value="C-REACTIVE PROTEIN-RELATED"/>
    <property type="match status" value="1"/>
</dbReference>
<dbReference type="SUPFAM" id="SSF49899">
    <property type="entry name" value="Concanavalin A-like lectins/glucanases"/>
    <property type="match status" value="1"/>
</dbReference>
<proteinExistence type="predicted"/>
<reference evidence="8 9" key="1">
    <citation type="submission" date="2024-01" db="EMBL/GenBank/DDBJ databases">
        <authorList>
            <person name="Alioto T."/>
            <person name="Alioto T."/>
            <person name="Gomez Garrido J."/>
        </authorList>
    </citation>
    <scope>NUCLEOTIDE SEQUENCE [LARGE SCALE GENOMIC DNA]</scope>
</reference>
<evidence type="ECO:0000256" key="6">
    <source>
        <dbReference type="PROSITE-ProRule" id="PRU01172"/>
    </source>
</evidence>
<evidence type="ECO:0000259" key="7">
    <source>
        <dbReference type="PROSITE" id="PS51828"/>
    </source>
</evidence>
<dbReference type="PROSITE" id="PS00289">
    <property type="entry name" value="PTX_1"/>
    <property type="match status" value="1"/>
</dbReference>
<gene>
    <name evidence="8" type="ORF">FSCOSCO3_A019896</name>
</gene>
<feature type="domain" description="Pentraxin (PTX)" evidence="7">
    <location>
        <begin position="48"/>
        <end position="252"/>
    </location>
</feature>
<comment type="caution">
    <text evidence="6">Lacks conserved residue(s) required for the propagation of feature annotation.</text>
</comment>
<evidence type="ECO:0000313" key="8">
    <source>
        <dbReference type="EMBL" id="CAK6971273.1"/>
    </source>
</evidence>
<evidence type="ECO:0000256" key="2">
    <source>
        <dbReference type="ARBA" id="ARBA00022723"/>
    </source>
</evidence>
<dbReference type="InterPro" id="IPR001759">
    <property type="entry name" value="PTX_dom"/>
</dbReference>
<dbReference type="PRINTS" id="PR00895">
    <property type="entry name" value="PENTAXIN"/>
</dbReference>
<dbReference type="Pfam" id="PF00354">
    <property type="entry name" value="Pentaxin"/>
    <property type="match status" value="1"/>
</dbReference>
<evidence type="ECO:0000256" key="5">
    <source>
        <dbReference type="ARBA" id="ARBA00023157"/>
    </source>
</evidence>
<evidence type="ECO:0000256" key="3">
    <source>
        <dbReference type="ARBA" id="ARBA00022729"/>
    </source>
</evidence>
<protein>
    <submittedName>
        <fullName evidence="8">Pentraxin fusion protein-like</fullName>
    </submittedName>
</protein>
<dbReference type="SMART" id="SM00159">
    <property type="entry name" value="PTX"/>
    <property type="match status" value="1"/>
</dbReference>
<dbReference type="AlphaFoldDB" id="A0AAV1PHP2"/>
<evidence type="ECO:0000313" key="9">
    <source>
        <dbReference type="Proteomes" id="UP001314229"/>
    </source>
</evidence>
<evidence type="ECO:0000256" key="4">
    <source>
        <dbReference type="ARBA" id="ARBA00022837"/>
    </source>
</evidence>
<keyword evidence="2" id="KW-0479">Metal-binding</keyword>
<keyword evidence="5" id="KW-1015">Disulfide bond</keyword>
<dbReference type="GO" id="GO:0046872">
    <property type="term" value="F:metal ion binding"/>
    <property type="evidence" value="ECO:0007669"/>
    <property type="project" value="UniProtKB-KW"/>
</dbReference>
<dbReference type="PANTHER" id="PTHR45869">
    <property type="entry name" value="C-REACTIVE PROTEIN-RELATED"/>
    <property type="match status" value="1"/>
</dbReference>